<comment type="caution">
    <text evidence="2">The sequence shown here is derived from an EMBL/GenBank/DDBJ whole genome shotgun (WGS) entry which is preliminary data.</text>
</comment>
<protein>
    <submittedName>
        <fullName evidence="2">Uncharacterized protein</fullName>
    </submittedName>
</protein>
<feature type="region of interest" description="Disordered" evidence="1">
    <location>
        <begin position="1"/>
        <end position="38"/>
    </location>
</feature>
<evidence type="ECO:0000313" key="2">
    <source>
        <dbReference type="EMBL" id="PQM47949.1"/>
    </source>
</evidence>
<proteinExistence type="predicted"/>
<dbReference type="AlphaFoldDB" id="A0A2S8BMV5"/>
<evidence type="ECO:0000313" key="3">
    <source>
        <dbReference type="Proteomes" id="UP000238296"/>
    </source>
</evidence>
<name>A0A2S8BMV5_9MYCO</name>
<accession>A0A2S8BMV5</accession>
<dbReference type="Proteomes" id="UP000238296">
    <property type="component" value="Unassembled WGS sequence"/>
</dbReference>
<sequence length="38" mass="4042">MSIRDALNGTHNDAAHLFSGCEPGDQAPTASMHAQRAY</sequence>
<evidence type="ECO:0000256" key="1">
    <source>
        <dbReference type="SAM" id="MobiDB-lite"/>
    </source>
</evidence>
<organism evidence="2 3">
    <name type="scientific">Mycobacterium talmoniae</name>
    <dbReference type="NCBI Taxonomy" id="1858794"/>
    <lineage>
        <taxon>Bacteria</taxon>
        <taxon>Bacillati</taxon>
        <taxon>Actinomycetota</taxon>
        <taxon>Actinomycetes</taxon>
        <taxon>Mycobacteriales</taxon>
        <taxon>Mycobacteriaceae</taxon>
        <taxon>Mycobacterium</taxon>
    </lineage>
</organism>
<reference evidence="2 3" key="1">
    <citation type="journal article" date="2017" name="Int. J. Syst. Evol. Microbiol.">
        <title>Mycobacterium talmoniae sp. nov., a slowly growing mycobacterium isolated from human respiratory samples.</title>
        <authorList>
            <person name="Davidson R.M."/>
            <person name="DeGroote M.A."/>
            <person name="Marola J.L."/>
            <person name="Buss S."/>
            <person name="Jones V."/>
            <person name="McNeil M.R."/>
            <person name="Freifeld A.G."/>
            <person name="Elaine Epperson L."/>
            <person name="Hasan N.A."/>
            <person name="Jackson M."/>
            <person name="Iwen P.C."/>
            <person name="Salfinger M."/>
            <person name="Strong M."/>
        </authorList>
    </citation>
    <scope>NUCLEOTIDE SEQUENCE [LARGE SCALE GENOMIC DNA]</scope>
    <source>
        <strain evidence="2 3">ATCC BAA-2683</strain>
    </source>
</reference>
<dbReference type="EMBL" id="PPEA01000254">
    <property type="protein sequence ID" value="PQM47949.1"/>
    <property type="molecule type" value="Genomic_DNA"/>
</dbReference>
<gene>
    <name evidence="2" type="ORF">C1Y40_01772</name>
</gene>